<keyword evidence="1" id="KW-1133">Transmembrane helix</keyword>
<organism evidence="2 3">
    <name type="scientific">Duganella vulcania</name>
    <dbReference type="NCBI Taxonomy" id="2692166"/>
    <lineage>
        <taxon>Bacteria</taxon>
        <taxon>Pseudomonadati</taxon>
        <taxon>Pseudomonadota</taxon>
        <taxon>Betaproteobacteria</taxon>
        <taxon>Burkholderiales</taxon>
        <taxon>Oxalobacteraceae</taxon>
        <taxon>Telluria group</taxon>
        <taxon>Duganella</taxon>
    </lineage>
</organism>
<feature type="transmembrane region" description="Helical" evidence="1">
    <location>
        <begin position="9"/>
        <end position="29"/>
    </location>
</feature>
<dbReference type="RefSeq" id="WP_161095259.1">
    <property type="nucleotide sequence ID" value="NZ_WWCW01000003.1"/>
</dbReference>
<sequence>MRSVLLPTVGFVVAIAALTSALMLLGGLVSRETMIVPFGAGILVGLANAWYMMVKFAKQNRHPGRAG</sequence>
<gene>
    <name evidence="2" type="ORF">GTP91_01995</name>
</gene>
<dbReference type="EMBL" id="WWCW01000003">
    <property type="protein sequence ID" value="MYM85946.1"/>
    <property type="molecule type" value="Genomic_DNA"/>
</dbReference>
<dbReference type="Proteomes" id="UP000470302">
    <property type="component" value="Unassembled WGS sequence"/>
</dbReference>
<reference evidence="2 3" key="1">
    <citation type="submission" date="2020-01" db="EMBL/GenBank/DDBJ databases">
        <title>Novel species isolated from a subtropical stream in China.</title>
        <authorList>
            <person name="Lu H."/>
        </authorList>
    </citation>
    <scope>NUCLEOTIDE SEQUENCE [LARGE SCALE GENOMIC DNA]</scope>
    <source>
        <strain evidence="2 3">FT82W</strain>
    </source>
</reference>
<keyword evidence="1" id="KW-0472">Membrane</keyword>
<feature type="transmembrane region" description="Helical" evidence="1">
    <location>
        <begin position="35"/>
        <end position="54"/>
    </location>
</feature>
<evidence type="ECO:0000313" key="2">
    <source>
        <dbReference type="EMBL" id="MYM85946.1"/>
    </source>
</evidence>
<comment type="caution">
    <text evidence="2">The sequence shown here is derived from an EMBL/GenBank/DDBJ whole genome shotgun (WGS) entry which is preliminary data.</text>
</comment>
<keyword evidence="1" id="KW-0812">Transmembrane</keyword>
<evidence type="ECO:0000313" key="3">
    <source>
        <dbReference type="Proteomes" id="UP000470302"/>
    </source>
</evidence>
<dbReference type="AlphaFoldDB" id="A0A845FZA5"/>
<accession>A0A845FZA5</accession>
<proteinExistence type="predicted"/>
<evidence type="ECO:0000256" key="1">
    <source>
        <dbReference type="SAM" id="Phobius"/>
    </source>
</evidence>
<name>A0A845FZA5_9BURK</name>
<protein>
    <submittedName>
        <fullName evidence="2">Uncharacterized protein</fullName>
    </submittedName>
</protein>